<dbReference type="GO" id="GO:0004056">
    <property type="term" value="F:argininosuccinate lyase activity"/>
    <property type="evidence" value="ECO:0007669"/>
    <property type="project" value="UniProtKB-EC"/>
</dbReference>
<dbReference type="NCBIfam" id="TIGR00838">
    <property type="entry name" value="argH"/>
    <property type="match status" value="1"/>
</dbReference>
<feature type="domain" description="Argininosuccinate lyase C-terminal" evidence="8">
    <location>
        <begin position="365"/>
        <end position="409"/>
    </location>
</feature>
<name>A0ABR8IH00_9NOSO</name>
<dbReference type="Gene3D" id="1.10.40.30">
    <property type="entry name" value="Fumarase/aspartase (C-terminal domain)"/>
    <property type="match status" value="1"/>
</dbReference>
<organism evidence="9 10">
    <name type="scientific">Nostoc foliaceum FACHB-393</name>
    <dbReference type="NCBI Taxonomy" id="2692915"/>
    <lineage>
        <taxon>Bacteria</taxon>
        <taxon>Bacillati</taxon>
        <taxon>Cyanobacteriota</taxon>
        <taxon>Cyanophyceae</taxon>
        <taxon>Nostocales</taxon>
        <taxon>Nostocaceae</taxon>
        <taxon>Nostoc</taxon>
        <taxon>Nostoc foliaceum</taxon>
    </lineage>
</organism>
<dbReference type="SUPFAM" id="SSF48557">
    <property type="entry name" value="L-aspartase-like"/>
    <property type="match status" value="1"/>
</dbReference>
<dbReference type="InterPro" id="IPR024083">
    <property type="entry name" value="Fumarase/histidase_N"/>
</dbReference>
<keyword evidence="3 6" id="KW-0055">Arginine biosynthesis</keyword>
<comment type="caution">
    <text evidence="9">The sequence shown here is derived from an EMBL/GenBank/DDBJ whole genome shotgun (WGS) entry which is preliminary data.</text>
</comment>
<gene>
    <name evidence="6 9" type="primary">argH</name>
    <name evidence="9" type="ORF">H6G92_28050</name>
</gene>
<comment type="catalytic activity">
    <reaction evidence="6">
        <text>2-(N(omega)-L-arginino)succinate = fumarate + L-arginine</text>
        <dbReference type="Rhea" id="RHEA:24020"/>
        <dbReference type="ChEBI" id="CHEBI:29806"/>
        <dbReference type="ChEBI" id="CHEBI:32682"/>
        <dbReference type="ChEBI" id="CHEBI:57472"/>
        <dbReference type="EC" id="4.3.2.1"/>
    </reaction>
</comment>
<evidence type="ECO:0000256" key="4">
    <source>
        <dbReference type="ARBA" id="ARBA00022605"/>
    </source>
</evidence>
<comment type="similarity">
    <text evidence="6">Belongs to the lyase 1 family. Argininosuccinate lyase subfamily.</text>
</comment>
<dbReference type="PRINTS" id="PR00149">
    <property type="entry name" value="FUMRATELYASE"/>
</dbReference>
<reference evidence="9 10" key="1">
    <citation type="journal article" date="2020" name="ISME J.">
        <title>Comparative genomics reveals insights into cyanobacterial evolution and habitat adaptation.</title>
        <authorList>
            <person name="Chen M.Y."/>
            <person name="Teng W.K."/>
            <person name="Zhao L."/>
            <person name="Hu C.X."/>
            <person name="Zhou Y.K."/>
            <person name="Han B.P."/>
            <person name="Song L.R."/>
            <person name="Shu W.S."/>
        </authorList>
    </citation>
    <scope>NUCLEOTIDE SEQUENCE [LARGE SCALE GENOMIC DNA]</scope>
    <source>
        <strain evidence="9 10">FACHB-393</strain>
    </source>
</reference>
<dbReference type="EMBL" id="JACJTD010000048">
    <property type="protein sequence ID" value="MBD2650013.1"/>
    <property type="molecule type" value="Genomic_DNA"/>
</dbReference>
<dbReference type="Proteomes" id="UP000643580">
    <property type="component" value="Unassembled WGS sequence"/>
</dbReference>
<evidence type="ECO:0000313" key="10">
    <source>
        <dbReference type="Proteomes" id="UP000643580"/>
    </source>
</evidence>
<evidence type="ECO:0000256" key="3">
    <source>
        <dbReference type="ARBA" id="ARBA00022571"/>
    </source>
</evidence>
<dbReference type="PANTHER" id="PTHR43814:SF1">
    <property type="entry name" value="ARGININOSUCCINATE LYASE"/>
    <property type="match status" value="1"/>
</dbReference>
<dbReference type="Gene3D" id="1.10.275.10">
    <property type="entry name" value="Fumarase/aspartase (N-terminal domain)"/>
    <property type="match status" value="1"/>
</dbReference>
<keyword evidence="5 6" id="KW-0456">Lyase</keyword>
<evidence type="ECO:0000256" key="1">
    <source>
        <dbReference type="ARBA" id="ARBA00004941"/>
    </source>
</evidence>
<protein>
    <recommendedName>
        <fullName evidence="2 6">Argininosuccinate lyase</fullName>
        <shortName evidence="6">ASAL</shortName>
        <ecNumber evidence="2 6">4.3.2.1</ecNumber>
    </recommendedName>
    <alternativeName>
        <fullName evidence="6">Arginosuccinase</fullName>
    </alternativeName>
</protein>
<keyword evidence="6" id="KW-0963">Cytoplasm</keyword>
<dbReference type="RefSeq" id="WP_190898758.1">
    <property type="nucleotide sequence ID" value="NZ_JACJTD010000048.1"/>
</dbReference>
<dbReference type="PANTHER" id="PTHR43814">
    <property type="entry name" value="ARGININOSUCCINATE LYASE"/>
    <property type="match status" value="1"/>
</dbReference>
<dbReference type="Pfam" id="PF14698">
    <property type="entry name" value="ASL_C2"/>
    <property type="match status" value="1"/>
</dbReference>
<comment type="pathway">
    <text evidence="1 6">Amino-acid biosynthesis; L-arginine biosynthesis; L-arginine from L-ornithine and carbamoyl phosphate: step 3/3.</text>
</comment>
<accession>A0ABR8IH00</accession>
<dbReference type="Gene3D" id="1.20.200.10">
    <property type="entry name" value="Fumarase/aspartase (Central domain)"/>
    <property type="match status" value="1"/>
</dbReference>
<dbReference type="HAMAP" id="MF_00006">
    <property type="entry name" value="Arg_succ_lyase"/>
    <property type="match status" value="1"/>
</dbReference>
<dbReference type="Pfam" id="PF00206">
    <property type="entry name" value="Lyase_1"/>
    <property type="match status" value="1"/>
</dbReference>
<dbReference type="PROSITE" id="PS00163">
    <property type="entry name" value="FUMARATE_LYASES"/>
    <property type="match status" value="1"/>
</dbReference>
<dbReference type="EC" id="4.3.2.1" evidence="2 6"/>
<dbReference type="InterPro" id="IPR000362">
    <property type="entry name" value="Fumarate_lyase_fam"/>
</dbReference>
<proteinExistence type="inferred from homology"/>
<evidence type="ECO:0000259" key="8">
    <source>
        <dbReference type="Pfam" id="PF14698"/>
    </source>
</evidence>
<evidence type="ECO:0000256" key="6">
    <source>
        <dbReference type="HAMAP-Rule" id="MF_00006"/>
    </source>
</evidence>
<evidence type="ECO:0000256" key="5">
    <source>
        <dbReference type="ARBA" id="ARBA00023239"/>
    </source>
</evidence>
<keyword evidence="10" id="KW-1185">Reference proteome</keyword>
<evidence type="ECO:0000256" key="2">
    <source>
        <dbReference type="ARBA" id="ARBA00012338"/>
    </source>
</evidence>
<sequence length="507" mass="57414">MSKLWAGRFEKEISPSVLDYTQTIEVDTRLIEVDLWGSIAHVIMLCHQNIISQEYGQDILQCLLEILEDAQQGKVHLDKELEDVHLNLESRVISKLGMNIGGRMHTARSRNDQVVTDTRLYLRTALLNIQQELLKFIEELICLAKIHTETVITGYTHSQPAQPISLAYWLTAYASMFNRDIWRLRQAFENTNQNPLGACALAGTSFPIDRKITTQLLGFNSLLLHGLDATSSRDFITESLAAFGITMSNISKMAEEIVLWNSFEFGLIEVDDAFATGSSIMPQKKNPVVAELARARTGRVYGALMHVLTIVKSVTTGYSCDLQEDKPFLWQAIDDTYSTISIMCQQVQTLKFNTQRSLEMCWANFSTATELANYLVVERNMPFREAHKIVGAIVNQLIKSNKNLNDVDYIAQLLDNLGSNIELNLLQDLLDPIKAISRQKSQGGTAPESVQEIVDILNNDFVNHQDFLSKQHQKIDRSFDKTLQITKQFISKGDIHTTFEQIMESLY</sequence>
<dbReference type="PRINTS" id="PR00145">
    <property type="entry name" value="ARGSUCLYASE"/>
</dbReference>
<dbReference type="InterPro" id="IPR022761">
    <property type="entry name" value="Fumarate_lyase_N"/>
</dbReference>
<keyword evidence="4 6" id="KW-0028">Amino-acid biosynthesis</keyword>
<dbReference type="InterPro" id="IPR029419">
    <property type="entry name" value="Arg_succ_lyase_C"/>
</dbReference>
<comment type="subcellular location">
    <subcellularLocation>
        <location evidence="6">Cytoplasm</location>
    </subcellularLocation>
</comment>
<evidence type="ECO:0000259" key="7">
    <source>
        <dbReference type="Pfam" id="PF00206"/>
    </source>
</evidence>
<evidence type="ECO:0000313" key="9">
    <source>
        <dbReference type="EMBL" id="MBD2650013.1"/>
    </source>
</evidence>
<dbReference type="CDD" id="cd01359">
    <property type="entry name" value="Argininosuccinate_lyase"/>
    <property type="match status" value="1"/>
</dbReference>
<feature type="domain" description="Fumarate lyase N-terminal" evidence="7">
    <location>
        <begin position="7"/>
        <end position="302"/>
    </location>
</feature>
<dbReference type="InterPro" id="IPR009049">
    <property type="entry name" value="Argininosuccinate_lyase"/>
</dbReference>
<dbReference type="InterPro" id="IPR020557">
    <property type="entry name" value="Fumarate_lyase_CS"/>
</dbReference>
<dbReference type="InterPro" id="IPR008948">
    <property type="entry name" value="L-Aspartase-like"/>
</dbReference>